<sequence>MSRSRRLGHIVTYTPIWDLDVFFKGGSGSREFNDYLEQLTAELGVFKEKTERFQLREDSSESELSEVLTAFQYIAKQVGQAGAYVSCLQAQNTKDVQAGLLRGRITNISAEFGVILAQLDQKLAEIDDFSWNKLLNSTFTEIKFVLNERRDRVKEKLSLPEETMIQSLAVDGYHGWGQLYDTIVSKMTVKVEENGETKLLSIGQAFNKFSDPDREVRKSVFQGWEEAWSQNGDLFADTLNHLAGFRLSVYEKRGWNDVLKEPLSLNRMSGETLNVMWETISRNKGPFLKYLKRKAELLGVERLDWYDLDAPVGKANSKMGYQEGAEFILKQFGQFGSQLESFCRKAFEDNWIEAEDRADKAPGGFCTSFPESGQTRIFMTYSGTPNNVATLAHELGHAFHQHAMEDVHTLNQNYAMNVAETASTFAEMIVADASVKKAGTKEEHLALLEDKIQRSAALLMNIHARFLFETSFYEERKKGAVSAERLNELMEGAQKEAYGDSLGTYHKGFWASKLHFYITGTPFYNFPYTFGYLFALGIYARAGKEGKSFEEKYISLLKDTGSMTVEELAAKHLSADIKAADFWEEAVKMTLKDVEEFLELTK</sequence>
<comment type="similarity">
    <text evidence="6">Belongs to the peptidase M3 family.</text>
</comment>
<keyword evidence="4 6" id="KW-0862">Zinc</keyword>
<keyword evidence="5 6" id="KW-0482">Metalloprotease</keyword>
<evidence type="ECO:0000313" key="9">
    <source>
        <dbReference type="EMBL" id="MRX72038.1"/>
    </source>
</evidence>
<dbReference type="GO" id="GO:0004222">
    <property type="term" value="F:metalloendopeptidase activity"/>
    <property type="evidence" value="ECO:0007669"/>
    <property type="project" value="InterPro"/>
</dbReference>
<dbReference type="InterPro" id="IPR001567">
    <property type="entry name" value="Pept_M3A_M3B_dom"/>
</dbReference>
<evidence type="ECO:0000256" key="3">
    <source>
        <dbReference type="ARBA" id="ARBA00022801"/>
    </source>
</evidence>
<dbReference type="Pfam" id="PF08439">
    <property type="entry name" value="Peptidase_M3_N"/>
    <property type="match status" value="1"/>
</dbReference>
<dbReference type="CDD" id="cd09607">
    <property type="entry name" value="M3B_PepF"/>
    <property type="match status" value="1"/>
</dbReference>
<evidence type="ECO:0000259" key="8">
    <source>
        <dbReference type="Pfam" id="PF08439"/>
    </source>
</evidence>
<dbReference type="Gene3D" id="1.10.1370.20">
    <property type="entry name" value="Oligoendopeptidase f, C-terminal domain"/>
    <property type="match status" value="1"/>
</dbReference>
<dbReference type="InterPro" id="IPR011977">
    <property type="entry name" value="Pept_M3B_clade3"/>
</dbReference>
<evidence type="ECO:0000256" key="4">
    <source>
        <dbReference type="ARBA" id="ARBA00022833"/>
    </source>
</evidence>
<dbReference type="RefSeq" id="WP_154307177.1">
    <property type="nucleotide sequence ID" value="NZ_WKKI01000010.1"/>
</dbReference>
<dbReference type="GO" id="GO:0004181">
    <property type="term" value="F:metallocarboxypeptidase activity"/>
    <property type="evidence" value="ECO:0007669"/>
    <property type="project" value="InterPro"/>
</dbReference>
<dbReference type="Pfam" id="PF01432">
    <property type="entry name" value="Peptidase_M3"/>
    <property type="match status" value="1"/>
</dbReference>
<name>A0A7X2LYN7_9BACI</name>
<keyword evidence="2 6" id="KW-0479">Metal-binding</keyword>
<accession>A0A7X2LYN7</accession>
<comment type="cofactor">
    <cofactor evidence="6">
        <name>Zn(2+)</name>
        <dbReference type="ChEBI" id="CHEBI:29105"/>
    </cofactor>
    <text evidence="6">Binds 1 zinc ion.</text>
</comment>
<evidence type="ECO:0000256" key="6">
    <source>
        <dbReference type="RuleBase" id="RU003435"/>
    </source>
</evidence>
<feature type="domain" description="Peptidase M3A/M3B catalytic" evidence="7">
    <location>
        <begin position="210"/>
        <end position="584"/>
    </location>
</feature>
<keyword evidence="10" id="KW-1185">Reference proteome</keyword>
<dbReference type="SUPFAM" id="SSF55486">
    <property type="entry name" value="Metalloproteases ('zincins'), catalytic domain"/>
    <property type="match status" value="1"/>
</dbReference>
<dbReference type="InterPro" id="IPR034006">
    <property type="entry name" value="M3B_PepF_2"/>
</dbReference>
<keyword evidence="1 6" id="KW-0645">Protease</keyword>
<dbReference type="GO" id="GO:0046872">
    <property type="term" value="F:metal ion binding"/>
    <property type="evidence" value="ECO:0007669"/>
    <property type="project" value="UniProtKB-UniRule"/>
</dbReference>
<dbReference type="Gene3D" id="1.20.140.70">
    <property type="entry name" value="Oligopeptidase f, N-terminal domain"/>
    <property type="match status" value="1"/>
</dbReference>
<proteinExistence type="inferred from homology"/>
<evidence type="ECO:0000256" key="1">
    <source>
        <dbReference type="ARBA" id="ARBA00022670"/>
    </source>
</evidence>
<dbReference type="InterPro" id="IPR001333">
    <property type="entry name" value="Peptidase_M32_Taq"/>
</dbReference>
<feature type="domain" description="Oligopeptidase F N-terminal" evidence="8">
    <location>
        <begin position="123"/>
        <end position="188"/>
    </location>
</feature>
<dbReference type="Proteomes" id="UP000448867">
    <property type="component" value="Unassembled WGS sequence"/>
</dbReference>
<dbReference type="GO" id="GO:0006508">
    <property type="term" value="P:proteolysis"/>
    <property type="evidence" value="ECO:0007669"/>
    <property type="project" value="UniProtKB-KW"/>
</dbReference>
<dbReference type="PANTHER" id="PTHR34217:SF1">
    <property type="entry name" value="CARBOXYPEPTIDASE 1"/>
    <property type="match status" value="1"/>
</dbReference>
<comment type="caution">
    <text evidence="9">The sequence shown here is derived from an EMBL/GenBank/DDBJ whole genome shotgun (WGS) entry which is preliminary data.</text>
</comment>
<gene>
    <name evidence="9" type="ORF">GJU40_07615</name>
</gene>
<evidence type="ECO:0000256" key="5">
    <source>
        <dbReference type="ARBA" id="ARBA00023049"/>
    </source>
</evidence>
<evidence type="ECO:0000313" key="10">
    <source>
        <dbReference type="Proteomes" id="UP000448867"/>
    </source>
</evidence>
<dbReference type="InterPro" id="IPR042088">
    <property type="entry name" value="OligoPept_F_C"/>
</dbReference>
<dbReference type="NCBIfam" id="TIGR02290">
    <property type="entry name" value="M3_fam_3"/>
    <property type="match status" value="1"/>
</dbReference>
<protein>
    <submittedName>
        <fullName evidence="9">M3 family oligoendopeptidase</fullName>
    </submittedName>
</protein>
<reference evidence="9 10" key="1">
    <citation type="submission" date="2019-11" db="EMBL/GenBank/DDBJ databases">
        <title>Bacillus lacus genome.</title>
        <authorList>
            <person name="Allen C.J."/>
            <person name="Newman J.D."/>
        </authorList>
    </citation>
    <scope>NUCLEOTIDE SEQUENCE [LARGE SCALE GENOMIC DNA]</scope>
    <source>
        <strain evidence="9 10">KCTC 33946</strain>
    </source>
</reference>
<evidence type="ECO:0000256" key="2">
    <source>
        <dbReference type="ARBA" id="ARBA00022723"/>
    </source>
</evidence>
<dbReference type="OrthoDB" id="9769691at2"/>
<keyword evidence="3 6" id="KW-0378">Hydrolase</keyword>
<dbReference type="InterPro" id="IPR013647">
    <property type="entry name" value="OligopepF_N_dom"/>
</dbReference>
<dbReference type="AlphaFoldDB" id="A0A7X2LYN7"/>
<evidence type="ECO:0000259" key="7">
    <source>
        <dbReference type="Pfam" id="PF01432"/>
    </source>
</evidence>
<organism evidence="9 10">
    <name type="scientific">Metabacillus lacus</name>
    <dbReference type="NCBI Taxonomy" id="1983721"/>
    <lineage>
        <taxon>Bacteria</taxon>
        <taxon>Bacillati</taxon>
        <taxon>Bacillota</taxon>
        <taxon>Bacilli</taxon>
        <taxon>Bacillales</taxon>
        <taxon>Bacillaceae</taxon>
        <taxon>Metabacillus</taxon>
    </lineage>
</organism>
<dbReference type="PANTHER" id="PTHR34217">
    <property type="entry name" value="METAL-DEPENDENT CARBOXYPEPTIDASE"/>
    <property type="match status" value="1"/>
</dbReference>
<dbReference type="EMBL" id="WKKI01000010">
    <property type="protein sequence ID" value="MRX72038.1"/>
    <property type="molecule type" value="Genomic_DNA"/>
</dbReference>